<protein>
    <recommendedName>
        <fullName evidence="3">Conserved oligomeric Golgi complex subunit 7</fullName>
    </recommendedName>
    <alternativeName>
        <fullName evidence="8">Component of oligomeric Golgi complex 7</fullName>
    </alternativeName>
</protein>
<evidence type="ECO:0000256" key="6">
    <source>
        <dbReference type="ARBA" id="ARBA00023034"/>
    </source>
</evidence>
<keyword evidence="7" id="KW-0472">Membrane</keyword>
<evidence type="ECO:0000256" key="4">
    <source>
        <dbReference type="ARBA" id="ARBA00022448"/>
    </source>
</evidence>
<dbReference type="InterPro" id="IPR019335">
    <property type="entry name" value="COG7"/>
</dbReference>
<dbReference type="PANTHER" id="PTHR21443:SF0">
    <property type="entry name" value="CONSERVED OLIGOMERIC GOLGI COMPLEX SUBUNIT 7"/>
    <property type="match status" value="1"/>
</dbReference>
<keyword evidence="10" id="KW-1185">Reference proteome</keyword>
<dbReference type="PANTHER" id="PTHR21443">
    <property type="entry name" value="CONSERVED OLIGOMERIC GOLGI COMPLEX COMPONENT 7"/>
    <property type="match status" value="1"/>
</dbReference>
<evidence type="ECO:0000256" key="3">
    <source>
        <dbReference type="ARBA" id="ARBA00020984"/>
    </source>
</evidence>
<sequence>MERVVLSGETAGLDLRGVTTRIIGVQGVELNETVRRMEESVLQVILLLEAAAQRCINFVGGSEAYELILKEMGSDRKEGASHARKVESMSNEEEWSFVQGALQILAVANSLTSRFSVFEASLRSTLARLSTSLSLFVLRTSIYQNLLKVVDVDGSGELSMAGRGSCQACRCS</sequence>
<keyword evidence="4" id="KW-0813">Transport</keyword>
<gene>
    <name evidence="9" type="ORF">FPE_LOCUS33967</name>
</gene>
<dbReference type="Proteomes" id="UP000834106">
    <property type="component" value="Chromosome 22"/>
</dbReference>
<dbReference type="GO" id="GO:0006886">
    <property type="term" value="P:intracellular protein transport"/>
    <property type="evidence" value="ECO:0007669"/>
    <property type="project" value="InterPro"/>
</dbReference>
<dbReference type="EMBL" id="OU503057">
    <property type="protein sequence ID" value="CAI9786537.1"/>
    <property type="molecule type" value="Genomic_DNA"/>
</dbReference>
<dbReference type="Pfam" id="PF10191">
    <property type="entry name" value="COG7"/>
    <property type="match status" value="1"/>
</dbReference>
<dbReference type="GO" id="GO:0007030">
    <property type="term" value="P:Golgi organization"/>
    <property type="evidence" value="ECO:0007669"/>
    <property type="project" value="TreeGrafter"/>
</dbReference>
<evidence type="ECO:0000313" key="9">
    <source>
        <dbReference type="EMBL" id="CAI9786537.1"/>
    </source>
</evidence>
<reference evidence="9" key="1">
    <citation type="submission" date="2023-05" db="EMBL/GenBank/DDBJ databases">
        <authorList>
            <person name="Huff M."/>
        </authorList>
    </citation>
    <scope>NUCLEOTIDE SEQUENCE</scope>
</reference>
<evidence type="ECO:0000256" key="5">
    <source>
        <dbReference type="ARBA" id="ARBA00022927"/>
    </source>
</evidence>
<proteinExistence type="inferred from homology"/>
<comment type="similarity">
    <text evidence="2">Belongs to the COG7 family.</text>
</comment>
<name>A0AAD2EC48_9LAMI</name>
<evidence type="ECO:0000256" key="7">
    <source>
        <dbReference type="ARBA" id="ARBA00023136"/>
    </source>
</evidence>
<evidence type="ECO:0000313" key="10">
    <source>
        <dbReference type="Proteomes" id="UP000834106"/>
    </source>
</evidence>
<evidence type="ECO:0000256" key="1">
    <source>
        <dbReference type="ARBA" id="ARBA00004395"/>
    </source>
</evidence>
<dbReference type="GO" id="GO:0006890">
    <property type="term" value="P:retrograde vesicle-mediated transport, Golgi to endoplasmic reticulum"/>
    <property type="evidence" value="ECO:0007669"/>
    <property type="project" value="TreeGrafter"/>
</dbReference>
<keyword evidence="5" id="KW-0653">Protein transport</keyword>
<keyword evidence="6" id="KW-0333">Golgi apparatus</keyword>
<accession>A0AAD2EC48</accession>
<comment type="subcellular location">
    <subcellularLocation>
        <location evidence="1">Golgi apparatus membrane</location>
        <topology evidence="1">Peripheral membrane protein</topology>
    </subcellularLocation>
</comment>
<dbReference type="GO" id="GO:0000139">
    <property type="term" value="C:Golgi membrane"/>
    <property type="evidence" value="ECO:0007669"/>
    <property type="project" value="UniProtKB-SubCell"/>
</dbReference>
<evidence type="ECO:0000256" key="8">
    <source>
        <dbReference type="ARBA" id="ARBA00031345"/>
    </source>
</evidence>
<organism evidence="9 10">
    <name type="scientific">Fraxinus pennsylvanica</name>
    <dbReference type="NCBI Taxonomy" id="56036"/>
    <lineage>
        <taxon>Eukaryota</taxon>
        <taxon>Viridiplantae</taxon>
        <taxon>Streptophyta</taxon>
        <taxon>Embryophyta</taxon>
        <taxon>Tracheophyta</taxon>
        <taxon>Spermatophyta</taxon>
        <taxon>Magnoliopsida</taxon>
        <taxon>eudicotyledons</taxon>
        <taxon>Gunneridae</taxon>
        <taxon>Pentapetalae</taxon>
        <taxon>asterids</taxon>
        <taxon>lamiids</taxon>
        <taxon>Lamiales</taxon>
        <taxon>Oleaceae</taxon>
        <taxon>Oleeae</taxon>
        <taxon>Fraxinus</taxon>
    </lineage>
</organism>
<dbReference type="GO" id="GO:0017119">
    <property type="term" value="C:Golgi transport complex"/>
    <property type="evidence" value="ECO:0007669"/>
    <property type="project" value="InterPro"/>
</dbReference>
<dbReference type="AlphaFoldDB" id="A0AAD2EC48"/>
<evidence type="ECO:0000256" key="2">
    <source>
        <dbReference type="ARBA" id="ARBA00005831"/>
    </source>
</evidence>